<protein>
    <submittedName>
        <fullName evidence="1">Uncharacterized protein</fullName>
    </submittedName>
</protein>
<gene>
    <name evidence="1" type="ORF">CEXT_810651</name>
</gene>
<keyword evidence="2" id="KW-1185">Reference proteome</keyword>
<proteinExistence type="predicted"/>
<reference evidence="1 2" key="1">
    <citation type="submission" date="2021-06" db="EMBL/GenBank/DDBJ databases">
        <title>Caerostris extrusa draft genome.</title>
        <authorList>
            <person name="Kono N."/>
            <person name="Arakawa K."/>
        </authorList>
    </citation>
    <scope>NUCLEOTIDE SEQUENCE [LARGE SCALE GENOMIC DNA]</scope>
</reference>
<accession>A0AAV4QNV8</accession>
<dbReference type="Proteomes" id="UP001054945">
    <property type="component" value="Unassembled WGS sequence"/>
</dbReference>
<evidence type="ECO:0000313" key="1">
    <source>
        <dbReference type="EMBL" id="GIY09725.1"/>
    </source>
</evidence>
<evidence type="ECO:0000313" key="2">
    <source>
        <dbReference type="Proteomes" id="UP001054945"/>
    </source>
</evidence>
<organism evidence="1 2">
    <name type="scientific">Caerostris extrusa</name>
    <name type="common">Bark spider</name>
    <name type="synonym">Caerostris bankana</name>
    <dbReference type="NCBI Taxonomy" id="172846"/>
    <lineage>
        <taxon>Eukaryota</taxon>
        <taxon>Metazoa</taxon>
        <taxon>Ecdysozoa</taxon>
        <taxon>Arthropoda</taxon>
        <taxon>Chelicerata</taxon>
        <taxon>Arachnida</taxon>
        <taxon>Araneae</taxon>
        <taxon>Araneomorphae</taxon>
        <taxon>Entelegynae</taxon>
        <taxon>Araneoidea</taxon>
        <taxon>Araneidae</taxon>
        <taxon>Caerostris</taxon>
    </lineage>
</organism>
<name>A0AAV4QNV8_CAEEX</name>
<comment type="caution">
    <text evidence="1">The sequence shown here is derived from an EMBL/GenBank/DDBJ whole genome shotgun (WGS) entry which is preliminary data.</text>
</comment>
<dbReference type="AlphaFoldDB" id="A0AAV4QNV8"/>
<sequence>MTCPLKSSPICPRRVITYPINQKAGIRDKPRSHNSFFSPYIIQRGKKNHYAESSAYNRTAQRDNEALCLYLCIYLSLAIRINNGERGSSDRRRCHRILALASRNLYILLGGMRAHPPSDLKGGGRENTIMHNYVLFSGCGF</sequence>
<dbReference type="EMBL" id="BPLR01006420">
    <property type="protein sequence ID" value="GIY09725.1"/>
    <property type="molecule type" value="Genomic_DNA"/>
</dbReference>